<feature type="compositionally biased region" description="Basic and acidic residues" evidence="2">
    <location>
        <begin position="135"/>
        <end position="146"/>
    </location>
</feature>
<feature type="repeat" description="TPR" evidence="1">
    <location>
        <begin position="11"/>
        <end position="44"/>
    </location>
</feature>
<evidence type="ECO:0000256" key="2">
    <source>
        <dbReference type="SAM" id="MobiDB-lite"/>
    </source>
</evidence>
<keyword evidence="1" id="KW-0802">TPR repeat</keyword>
<reference evidence="3 4" key="1">
    <citation type="submission" date="2018-11" db="EMBL/GenBank/DDBJ databases">
        <title>Chitinophaga lutea sp.nov., isolate from arsenic contaminated soil.</title>
        <authorList>
            <person name="Zong Y."/>
        </authorList>
    </citation>
    <scope>NUCLEOTIDE SEQUENCE [LARGE SCALE GENOMIC DNA]</scope>
    <source>
        <strain evidence="3 4">ZY74</strain>
    </source>
</reference>
<evidence type="ECO:0000313" key="4">
    <source>
        <dbReference type="Proteomes" id="UP000278351"/>
    </source>
</evidence>
<gene>
    <name evidence="3" type="ORF">EGT74_25785</name>
</gene>
<evidence type="ECO:0000256" key="1">
    <source>
        <dbReference type="PROSITE-ProRule" id="PRU00339"/>
    </source>
</evidence>
<sequence>MELTEEIYDRIMELSEKGDDFAENEQFSAALNQYQQAIDLLPEPKLDWEAATWLYTAMGDAHFNREDLPNAMNAYQQALKAPDGIANPYIWFSIGQVYFEWKQLDEAKEHFMRAYMLDGEDIFEDQPPEYLDLIREEISDLPPGEREEGDDGEGGDGPGGNKWLPPGWDKN</sequence>
<dbReference type="PROSITE" id="PS50005">
    <property type="entry name" value="TPR"/>
    <property type="match status" value="2"/>
</dbReference>
<dbReference type="InterPro" id="IPR011990">
    <property type="entry name" value="TPR-like_helical_dom_sf"/>
</dbReference>
<organism evidence="3 4">
    <name type="scientific">Chitinophaga lutea</name>
    <dbReference type="NCBI Taxonomy" id="2488634"/>
    <lineage>
        <taxon>Bacteria</taxon>
        <taxon>Pseudomonadati</taxon>
        <taxon>Bacteroidota</taxon>
        <taxon>Chitinophagia</taxon>
        <taxon>Chitinophagales</taxon>
        <taxon>Chitinophagaceae</taxon>
        <taxon>Chitinophaga</taxon>
    </lineage>
</organism>
<comment type="caution">
    <text evidence="3">The sequence shown here is derived from an EMBL/GenBank/DDBJ whole genome shotgun (WGS) entry which is preliminary data.</text>
</comment>
<dbReference type="SMART" id="SM00028">
    <property type="entry name" value="TPR"/>
    <property type="match status" value="3"/>
</dbReference>
<dbReference type="OrthoDB" id="1551390at2"/>
<dbReference type="SUPFAM" id="SSF48452">
    <property type="entry name" value="TPR-like"/>
    <property type="match status" value="1"/>
</dbReference>
<dbReference type="AlphaFoldDB" id="A0A3N4PEA2"/>
<dbReference type="EMBL" id="RPDH01000003">
    <property type="protein sequence ID" value="RPE05778.1"/>
    <property type="molecule type" value="Genomic_DNA"/>
</dbReference>
<feature type="repeat" description="TPR" evidence="1">
    <location>
        <begin position="88"/>
        <end position="121"/>
    </location>
</feature>
<proteinExistence type="predicted"/>
<protein>
    <submittedName>
        <fullName evidence="3">Uncharacterized protein</fullName>
    </submittedName>
</protein>
<evidence type="ECO:0000313" key="3">
    <source>
        <dbReference type="EMBL" id="RPE05778.1"/>
    </source>
</evidence>
<dbReference type="Proteomes" id="UP000278351">
    <property type="component" value="Unassembled WGS sequence"/>
</dbReference>
<dbReference type="RefSeq" id="WP_123849431.1">
    <property type="nucleotide sequence ID" value="NZ_RPDH01000003.1"/>
</dbReference>
<accession>A0A3N4PEA2</accession>
<feature type="region of interest" description="Disordered" evidence="2">
    <location>
        <begin position="135"/>
        <end position="171"/>
    </location>
</feature>
<dbReference type="Pfam" id="PF13181">
    <property type="entry name" value="TPR_8"/>
    <property type="match status" value="1"/>
</dbReference>
<keyword evidence="4" id="KW-1185">Reference proteome</keyword>
<dbReference type="InterPro" id="IPR019734">
    <property type="entry name" value="TPR_rpt"/>
</dbReference>
<dbReference type="Gene3D" id="1.25.40.10">
    <property type="entry name" value="Tetratricopeptide repeat domain"/>
    <property type="match status" value="1"/>
</dbReference>
<name>A0A3N4PEA2_9BACT</name>